<gene>
    <name evidence="2" type="ORF">I592_03369</name>
    <name evidence="1" type="ORF">UKC_00078</name>
</gene>
<dbReference type="EMBL" id="ASWH01000002">
    <property type="protein sequence ID" value="EOW79231.1"/>
    <property type="molecule type" value="Genomic_DNA"/>
</dbReference>
<dbReference type="Proteomes" id="UP000014160">
    <property type="component" value="Unassembled WGS sequence"/>
</dbReference>
<protein>
    <submittedName>
        <fullName evidence="1">Uncharacterized protein</fullName>
    </submittedName>
</protein>
<evidence type="ECO:0000313" key="1">
    <source>
        <dbReference type="EMBL" id="EOI58892.1"/>
    </source>
</evidence>
<name>R2Y969_9ENTE</name>
<evidence type="ECO:0000313" key="4">
    <source>
        <dbReference type="Proteomes" id="UP000014160"/>
    </source>
</evidence>
<organism evidence="1 3">
    <name type="scientific">Enterococcus gilvus ATCC BAA-350</name>
    <dbReference type="NCBI Taxonomy" id="1158614"/>
    <lineage>
        <taxon>Bacteria</taxon>
        <taxon>Bacillati</taxon>
        <taxon>Bacillota</taxon>
        <taxon>Bacilli</taxon>
        <taxon>Lactobacillales</taxon>
        <taxon>Enterococcaceae</taxon>
        <taxon>Enterococcus</taxon>
    </lineage>
</organism>
<dbReference type="Proteomes" id="UP000013750">
    <property type="component" value="Unassembled WGS sequence"/>
</dbReference>
<sequence>MISDKLLVNEILKLDSRKNIDKLRLTMYGLLTSLILSKDLFPHNPDLRPFIDSIGLNYLKDYLFKNRTALLAKVSREIENMNDEQLKNLTIKLKTLFKGEVKTNNNNSDLNDIISRFSR</sequence>
<dbReference type="EMBL" id="AJDQ01000002">
    <property type="protein sequence ID" value="EOI58892.1"/>
    <property type="molecule type" value="Genomic_DNA"/>
</dbReference>
<proteinExistence type="predicted"/>
<reference evidence="2 4" key="2">
    <citation type="submission" date="2013-03" db="EMBL/GenBank/DDBJ databases">
        <title>The Genome Sequence of Enterococcus gilvus ATCC BAA-350 (PacBio/Illumina hybrid assembly).</title>
        <authorList>
            <consortium name="The Broad Institute Genomics Platform"/>
            <consortium name="The Broad Institute Genome Sequencing Center for Infectious Disease"/>
            <person name="Earl A."/>
            <person name="Russ C."/>
            <person name="Gilmore M."/>
            <person name="Surin D."/>
            <person name="Walker B."/>
            <person name="Young S."/>
            <person name="Zeng Q."/>
            <person name="Gargeya S."/>
            <person name="Fitzgerald M."/>
            <person name="Haas B."/>
            <person name="Abouelleil A."/>
            <person name="Allen A.W."/>
            <person name="Alvarado L."/>
            <person name="Arachchi H.M."/>
            <person name="Berlin A.M."/>
            <person name="Chapman S.B."/>
            <person name="Gainer-Dewar J."/>
            <person name="Goldberg J."/>
            <person name="Griggs A."/>
            <person name="Gujja S."/>
            <person name="Hansen M."/>
            <person name="Howarth C."/>
            <person name="Imamovic A."/>
            <person name="Ireland A."/>
            <person name="Larimer J."/>
            <person name="McCowan C."/>
            <person name="Murphy C."/>
            <person name="Pearson M."/>
            <person name="Poon T.W."/>
            <person name="Priest M."/>
            <person name="Roberts A."/>
            <person name="Saif S."/>
            <person name="Shea T."/>
            <person name="Sisk P."/>
            <person name="Sykes S."/>
            <person name="Wortman J."/>
            <person name="Nusbaum C."/>
            <person name="Birren B."/>
        </authorList>
    </citation>
    <scope>NUCLEOTIDE SEQUENCE [LARGE SCALE GENOMIC DNA]</scope>
    <source>
        <strain evidence="2 4">ATCC BAA-350</strain>
    </source>
</reference>
<dbReference type="RefSeq" id="WP_010778529.1">
    <property type="nucleotide sequence ID" value="NZ_ASWH01000002.1"/>
</dbReference>
<dbReference type="OrthoDB" id="2990316at2"/>
<accession>R2Y969</accession>
<evidence type="ECO:0000313" key="3">
    <source>
        <dbReference type="Proteomes" id="UP000013750"/>
    </source>
</evidence>
<comment type="caution">
    <text evidence="1">The sequence shown here is derived from an EMBL/GenBank/DDBJ whole genome shotgun (WGS) entry which is preliminary data.</text>
</comment>
<dbReference type="AlphaFoldDB" id="R2Y969"/>
<evidence type="ECO:0000313" key="2">
    <source>
        <dbReference type="EMBL" id="EOW79231.1"/>
    </source>
</evidence>
<dbReference type="PATRIC" id="fig|1158614.3.peg.62"/>
<reference evidence="1 3" key="1">
    <citation type="submission" date="2013-02" db="EMBL/GenBank/DDBJ databases">
        <title>The Genome Sequence of Enterococcus gilvus ATCC BAA-350.</title>
        <authorList>
            <consortium name="The Broad Institute Genome Sequencing Platform"/>
            <consortium name="The Broad Institute Genome Sequencing Center for Infectious Disease"/>
            <person name="Earl A.M."/>
            <person name="Gilmore M.S."/>
            <person name="Lebreton F."/>
            <person name="Walker B."/>
            <person name="Young S.K."/>
            <person name="Zeng Q."/>
            <person name="Gargeya S."/>
            <person name="Fitzgerald M."/>
            <person name="Haas B."/>
            <person name="Abouelleil A."/>
            <person name="Alvarado L."/>
            <person name="Arachchi H.M."/>
            <person name="Berlin A.M."/>
            <person name="Chapman S.B."/>
            <person name="Dewar J."/>
            <person name="Goldberg J."/>
            <person name="Griggs A."/>
            <person name="Gujja S."/>
            <person name="Hansen M."/>
            <person name="Howarth C."/>
            <person name="Imamovic A."/>
            <person name="Larimer J."/>
            <person name="McCowan C."/>
            <person name="Murphy C."/>
            <person name="Neiman D."/>
            <person name="Pearson M."/>
            <person name="Priest M."/>
            <person name="Roberts A."/>
            <person name="Saif S."/>
            <person name="Shea T."/>
            <person name="Sisk P."/>
            <person name="Sykes S."/>
            <person name="Wortman J."/>
            <person name="Nusbaum C."/>
            <person name="Birren B."/>
        </authorList>
    </citation>
    <scope>NUCLEOTIDE SEQUENCE [LARGE SCALE GENOMIC DNA]</scope>
    <source>
        <strain evidence="1 3">ATCC BAA-350</strain>
    </source>
</reference>
<keyword evidence="4" id="KW-1185">Reference proteome</keyword>
<dbReference type="HOGENOM" id="CLU_154459_1_0_9"/>